<dbReference type="AlphaFoldDB" id="A0A6M3LNL6"/>
<evidence type="ECO:0000313" key="1">
    <source>
        <dbReference type="EMBL" id="QJA96193.1"/>
    </source>
</evidence>
<gene>
    <name evidence="1" type="ORF">MM415B04900_0008</name>
</gene>
<sequence length="117" mass="13684">MTGYAYDDPVVTYHVHEGWVTVYDWSIQTPDAGLVVIFAGFGFDLASVPRVFWVLLAPFELGITGPLLHDHGYREHWADRRTVDRMFRDIQLLEGVGWVRRWVTWGAVRVFGWFAWR</sequence>
<name>A0A6M3LNL6_9ZZZZ</name>
<dbReference type="EMBL" id="MT143378">
    <property type="protein sequence ID" value="QJA96193.1"/>
    <property type="molecule type" value="Genomic_DNA"/>
</dbReference>
<proteinExistence type="predicted"/>
<reference evidence="1" key="1">
    <citation type="submission" date="2020-03" db="EMBL/GenBank/DDBJ databases">
        <title>The deep terrestrial virosphere.</title>
        <authorList>
            <person name="Holmfeldt K."/>
            <person name="Nilsson E."/>
            <person name="Simone D."/>
            <person name="Lopez-Fernandez M."/>
            <person name="Wu X."/>
            <person name="de Brujin I."/>
            <person name="Lundin D."/>
            <person name="Andersson A."/>
            <person name="Bertilsson S."/>
            <person name="Dopson M."/>
        </authorList>
    </citation>
    <scope>NUCLEOTIDE SEQUENCE</scope>
    <source>
        <strain evidence="1">MM415B04900</strain>
    </source>
</reference>
<organism evidence="1">
    <name type="scientific">viral metagenome</name>
    <dbReference type="NCBI Taxonomy" id="1070528"/>
    <lineage>
        <taxon>unclassified sequences</taxon>
        <taxon>metagenomes</taxon>
        <taxon>organismal metagenomes</taxon>
    </lineage>
</organism>
<dbReference type="Pfam" id="PF07087">
    <property type="entry name" value="DUF1353"/>
    <property type="match status" value="1"/>
</dbReference>
<dbReference type="InterPro" id="IPR010767">
    <property type="entry name" value="Phage_CGC-2007_Cje0229"/>
</dbReference>
<accession>A0A6M3LNL6</accession>
<protein>
    <recommendedName>
        <fullName evidence="2">DUF1353 domain-containing protein</fullName>
    </recommendedName>
</protein>
<evidence type="ECO:0008006" key="2">
    <source>
        <dbReference type="Google" id="ProtNLM"/>
    </source>
</evidence>